<name>A0A1Y3BGB7_EURMA</name>
<dbReference type="Pfam" id="PF03665">
    <property type="entry name" value="UPF0172"/>
    <property type="match status" value="1"/>
</dbReference>
<sequence>MIGGYYQANDYFHEIPAPIPTVFAERISEKINETNPESVMIMLNDYNLATSIDHAEKLNQPLFLFTHVDGKLKLKSANNARGFQLENFPLLYQAIQELIFRKQYHLNLVDFDAHLENVKNDWRNVKLNEIIEKFEIQ</sequence>
<reference evidence="1 2" key="1">
    <citation type="submission" date="2017-03" db="EMBL/GenBank/DDBJ databases">
        <title>Genome Survey of Euroglyphus maynei.</title>
        <authorList>
            <person name="Arlian L.G."/>
            <person name="Morgan M.S."/>
            <person name="Rider S.D."/>
        </authorList>
    </citation>
    <scope>NUCLEOTIDE SEQUENCE [LARGE SCALE GENOMIC DNA]</scope>
    <source>
        <strain evidence="1">Arlian Lab</strain>
        <tissue evidence="1">Whole body</tissue>
    </source>
</reference>
<dbReference type="PANTHER" id="PTHR12941:SF10">
    <property type="entry name" value="ER MEMBRANE PROTEIN COMPLEX SUBUNIT 8_9 HOMOLOG"/>
    <property type="match status" value="1"/>
</dbReference>
<keyword evidence="2" id="KW-1185">Reference proteome</keyword>
<dbReference type="PANTHER" id="PTHR12941">
    <property type="entry name" value="ER MEMBRANE PROTEIN COMPLEX"/>
    <property type="match status" value="1"/>
</dbReference>
<accession>A0A1Y3BGB7</accession>
<gene>
    <name evidence="1" type="ORF">BLA29_002935</name>
</gene>
<protein>
    <submittedName>
        <fullName evidence="1">COX4 neighbor protein-like protein</fullName>
    </submittedName>
</protein>
<dbReference type="InterPro" id="IPR005366">
    <property type="entry name" value="EMC8/9"/>
</dbReference>
<dbReference type="EMBL" id="MUJZ01025686">
    <property type="protein sequence ID" value="OTF78918.1"/>
    <property type="molecule type" value="Genomic_DNA"/>
</dbReference>
<organism evidence="1 2">
    <name type="scientific">Euroglyphus maynei</name>
    <name type="common">Mayne's house dust mite</name>
    <dbReference type="NCBI Taxonomy" id="6958"/>
    <lineage>
        <taxon>Eukaryota</taxon>
        <taxon>Metazoa</taxon>
        <taxon>Ecdysozoa</taxon>
        <taxon>Arthropoda</taxon>
        <taxon>Chelicerata</taxon>
        <taxon>Arachnida</taxon>
        <taxon>Acari</taxon>
        <taxon>Acariformes</taxon>
        <taxon>Sarcoptiformes</taxon>
        <taxon>Astigmata</taxon>
        <taxon>Psoroptidia</taxon>
        <taxon>Analgoidea</taxon>
        <taxon>Pyroglyphidae</taxon>
        <taxon>Pyroglyphinae</taxon>
        <taxon>Euroglyphus</taxon>
    </lineage>
</organism>
<comment type="caution">
    <text evidence="1">The sequence shown here is derived from an EMBL/GenBank/DDBJ whole genome shotgun (WGS) entry which is preliminary data.</text>
</comment>
<evidence type="ECO:0000313" key="1">
    <source>
        <dbReference type="EMBL" id="OTF78918.1"/>
    </source>
</evidence>
<dbReference type="Proteomes" id="UP000194236">
    <property type="component" value="Unassembled WGS sequence"/>
</dbReference>
<dbReference type="GO" id="GO:0072546">
    <property type="term" value="C:EMC complex"/>
    <property type="evidence" value="ECO:0007669"/>
    <property type="project" value="InterPro"/>
</dbReference>
<proteinExistence type="predicted"/>
<dbReference type="AlphaFoldDB" id="A0A1Y3BGB7"/>
<evidence type="ECO:0000313" key="2">
    <source>
        <dbReference type="Proteomes" id="UP000194236"/>
    </source>
</evidence>
<dbReference type="OrthoDB" id="194468at2759"/>